<dbReference type="RefSeq" id="WP_275416403.1">
    <property type="nucleotide sequence ID" value="NZ_CP106878.1"/>
</dbReference>
<name>A0A9E8RTY7_9BACI</name>
<dbReference type="Pfam" id="PF13280">
    <property type="entry name" value="WYL"/>
    <property type="match status" value="1"/>
</dbReference>
<sequence length="74" mass="8867">MHQYFMKSAVHQVPLQIIYESKQGIFSKRVIFVKKINNDYIFAYCFTKKQYRKFSVDRILAVFPYEMKGGFETA</sequence>
<evidence type="ECO:0000313" key="3">
    <source>
        <dbReference type="Proteomes" id="UP001164718"/>
    </source>
</evidence>
<protein>
    <recommendedName>
        <fullName evidence="1">WYL domain-containing protein</fullName>
    </recommendedName>
</protein>
<organism evidence="2 3">
    <name type="scientific">Fervidibacillus albus</name>
    <dbReference type="NCBI Taxonomy" id="2980026"/>
    <lineage>
        <taxon>Bacteria</taxon>
        <taxon>Bacillati</taxon>
        <taxon>Bacillota</taxon>
        <taxon>Bacilli</taxon>
        <taxon>Bacillales</taxon>
        <taxon>Bacillaceae</taxon>
        <taxon>Fervidibacillus</taxon>
    </lineage>
</organism>
<reference evidence="2" key="1">
    <citation type="submission" date="2022-09" db="EMBL/GenBank/DDBJ databases">
        <title>Complete Genomes of Fervidibacillus albus and Fervidibacillus halotolerans isolated from tidal flat sediments.</title>
        <authorList>
            <person name="Kwon K.K."/>
            <person name="Yang S.-H."/>
            <person name="Park M.J."/>
            <person name="Oh H.-M."/>
        </authorList>
    </citation>
    <scope>NUCLEOTIDE SEQUENCE</scope>
    <source>
        <strain evidence="2">MEBiC13591</strain>
    </source>
</reference>
<dbReference type="EMBL" id="CP106878">
    <property type="protein sequence ID" value="WAA08625.1"/>
    <property type="molecule type" value="Genomic_DNA"/>
</dbReference>
<dbReference type="KEGG" id="faf:OE104_08185"/>
<evidence type="ECO:0000313" key="2">
    <source>
        <dbReference type="EMBL" id="WAA08625.1"/>
    </source>
</evidence>
<dbReference type="AlphaFoldDB" id="A0A9E8RTY7"/>
<feature type="domain" description="WYL" evidence="1">
    <location>
        <begin position="15"/>
        <end position="62"/>
    </location>
</feature>
<proteinExistence type="predicted"/>
<dbReference type="InterPro" id="IPR026881">
    <property type="entry name" value="WYL_dom"/>
</dbReference>
<accession>A0A9E8RTY7</accession>
<dbReference type="Proteomes" id="UP001164718">
    <property type="component" value="Chromosome"/>
</dbReference>
<keyword evidence="3" id="KW-1185">Reference proteome</keyword>
<evidence type="ECO:0000259" key="1">
    <source>
        <dbReference type="Pfam" id="PF13280"/>
    </source>
</evidence>
<gene>
    <name evidence="2" type="ORF">OE104_08185</name>
</gene>